<feature type="compositionally biased region" description="Basic and acidic residues" evidence="1">
    <location>
        <begin position="196"/>
        <end position="205"/>
    </location>
</feature>
<feature type="region of interest" description="Disordered" evidence="1">
    <location>
        <begin position="181"/>
        <end position="212"/>
    </location>
</feature>
<dbReference type="Proteomes" id="UP000480548">
    <property type="component" value="Unassembled WGS sequence"/>
</dbReference>
<dbReference type="Gene3D" id="6.10.250.2790">
    <property type="match status" value="1"/>
</dbReference>
<name>A0A7C8JHL8_ORBOL</name>
<dbReference type="EMBL" id="WIQZ01000100">
    <property type="protein sequence ID" value="KAF3124424.1"/>
    <property type="molecule type" value="Genomic_DNA"/>
</dbReference>
<accession>A0A7C8JHL8</accession>
<evidence type="ECO:0000313" key="2">
    <source>
        <dbReference type="EMBL" id="KAF3124424.1"/>
    </source>
</evidence>
<organism evidence="2 3">
    <name type="scientific">Orbilia oligospora</name>
    <name type="common">Nematode-trapping fungus</name>
    <name type="synonym">Arthrobotrys oligospora</name>
    <dbReference type="NCBI Taxonomy" id="2813651"/>
    <lineage>
        <taxon>Eukaryota</taxon>
        <taxon>Fungi</taxon>
        <taxon>Dikarya</taxon>
        <taxon>Ascomycota</taxon>
        <taxon>Pezizomycotina</taxon>
        <taxon>Orbiliomycetes</taxon>
        <taxon>Orbiliales</taxon>
        <taxon>Orbiliaceae</taxon>
        <taxon>Orbilia</taxon>
    </lineage>
</organism>
<evidence type="ECO:0000313" key="3">
    <source>
        <dbReference type="Proteomes" id="UP000480548"/>
    </source>
</evidence>
<evidence type="ECO:0000256" key="1">
    <source>
        <dbReference type="SAM" id="MobiDB-lite"/>
    </source>
</evidence>
<feature type="region of interest" description="Disordered" evidence="1">
    <location>
        <begin position="255"/>
        <end position="295"/>
    </location>
</feature>
<reference evidence="2 3" key="1">
    <citation type="submission" date="2019-06" db="EMBL/GenBank/DDBJ databases">
        <authorList>
            <person name="Palmer J.M."/>
        </authorList>
    </citation>
    <scope>NUCLEOTIDE SEQUENCE [LARGE SCALE GENOMIC DNA]</scope>
    <source>
        <strain evidence="2 3">TWF703</strain>
    </source>
</reference>
<sequence>MLCTVNRTTWVLGSGPWQPSPQSLSLTSTSLVWLLDPIAWPRIHILVPSTGLVYYTIDITMADHHHHNLLSDPVLQPFLSDSFSPTSYLNSTLPPLSATAVISSSSPTVSLQKLHTTATTLLSNLDAHLNRLQSTLSTLTDEILRATPRLSYELQVLRSDVISLADTLSSTRSRQLTECMADISLEESPNTPLEGTEDKERRKSEVSNTQGKPQVLKRLETLTLVRRHLEDVIKVFGEAMEWTLTDVQKTSIPLPTTTTSSLGAYIPPSRSPSPAVMDGRKRSGQSSNNPATGSDKFTDEISYFLLNGEVDKATQKVEDLAKLCEVWKNTSEYDARLRFVENLRWQVMEATKAEEPSVVEKKDNDRGVYTINLPEVSLPKDGYLGFINQFKQMRDSIGQSGL</sequence>
<protein>
    <submittedName>
        <fullName evidence="2">Uncharacterized protein</fullName>
    </submittedName>
</protein>
<dbReference type="AlphaFoldDB" id="A0A7C8JHL8"/>
<gene>
    <name evidence="2" type="ORF">TWF703_000413</name>
</gene>
<proteinExistence type="predicted"/>
<comment type="caution">
    <text evidence="2">The sequence shown here is derived from an EMBL/GenBank/DDBJ whole genome shotgun (WGS) entry which is preliminary data.</text>
</comment>